<evidence type="ECO:0000313" key="3">
    <source>
        <dbReference type="Proteomes" id="UP001652680"/>
    </source>
</evidence>
<reference evidence="2" key="2">
    <citation type="submission" date="2025-05" db="UniProtKB">
        <authorList>
            <consortium name="EnsemblMetazoa"/>
        </authorList>
    </citation>
    <scope>IDENTIFICATION</scope>
</reference>
<accession>A0ABM5HWY5</accession>
<name>A0ABM5HWY5_DRORH</name>
<evidence type="ECO:0000313" key="2">
    <source>
        <dbReference type="EnsemblMetazoa" id="XP_016986577.2"/>
    </source>
</evidence>
<feature type="region of interest" description="Disordered" evidence="1">
    <location>
        <begin position="324"/>
        <end position="343"/>
    </location>
</feature>
<keyword evidence="3" id="KW-1185">Reference proteome</keyword>
<feature type="region of interest" description="Disordered" evidence="1">
    <location>
        <begin position="275"/>
        <end position="294"/>
    </location>
</feature>
<dbReference type="Proteomes" id="UP001652680">
    <property type="component" value="Unassembled WGS sequence"/>
</dbReference>
<dbReference type="EnsemblMetazoa" id="XM_017131088.2">
    <property type="protein sequence ID" value="XP_016986577.2"/>
    <property type="gene ID" value="LOC108049772"/>
</dbReference>
<sequence>MDKTLRKEFRHQAKEFRRKFLEDENLVEVDAGVAAHQCCGDAFQDFNAQSHDAWLLQCPRGMDPRQLVNKRIKLPGRKTVGDLQVRATNYTAPQNKAIGYVNSKGKYALQKVPLTGYVVVSKRLNTKQPPEGDEEQVLPAAAVAPRVLFRVRHPLFGRDYKERIQVPEGITKAINEADKRNEETTARLRRTANYYKIRSQMFNTTQTLEQKENDVRQSVLTGVLPNFMKTTDGPNGYKNFVDGDVGEEAAPAQKSRKQKINGSVQADGHKLVRTEEEIPGESVISPKKNKKRKSNGQILLNEEVNALDIKVEIEEAVLPKKQKKHKSNGQIPANGAATASTQDEVIVIKDEPISPEKQKKRKNKGEVKVVIDDDVVVKNEEDLEAPLRKRQKHLNRQRVISVSS</sequence>
<reference evidence="3" key="1">
    <citation type="journal article" date="2021" name="Elife">
        <title>Highly contiguous assemblies of 101 drosophilid genomes.</title>
        <authorList>
            <person name="Kim B.Y."/>
            <person name="Wang J.R."/>
            <person name="Miller D.E."/>
            <person name="Barmina O."/>
            <person name="Delaney E."/>
            <person name="Thompson A."/>
            <person name="Comeault A.A."/>
            <person name="Peede D."/>
            <person name="D'Agostino E.R."/>
            <person name="Pelaez J."/>
            <person name="Aguilar J.M."/>
            <person name="Haji D."/>
            <person name="Matsunaga T."/>
            <person name="Armstrong E.E."/>
            <person name="Zych M."/>
            <person name="Ogawa Y."/>
            <person name="Stamenkovic-Radak M."/>
            <person name="Jelic M."/>
            <person name="Veselinovic M.S."/>
            <person name="Tanaskovic M."/>
            <person name="Eric P."/>
            <person name="Gao J.J."/>
            <person name="Katoh T.K."/>
            <person name="Toda M.J."/>
            <person name="Watabe H."/>
            <person name="Watada M."/>
            <person name="Davis J.S."/>
            <person name="Moyle L.C."/>
            <person name="Manoli G."/>
            <person name="Bertolini E."/>
            <person name="Kostal V."/>
            <person name="Hawley R.S."/>
            <person name="Takahashi A."/>
            <person name="Jones C.D."/>
            <person name="Price D.K."/>
            <person name="Whiteman N."/>
            <person name="Kopp A."/>
            <person name="Matute D.R."/>
            <person name="Petrov D.A."/>
        </authorList>
    </citation>
    <scope>NUCLEOTIDE SEQUENCE [LARGE SCALE GENOMIC DNA]</scope>
</reference>
<organism evidence="2 3">
    <name type="scientific">Drosophila rhopaloa</name>
    <name type="common">Fruit fly</name>
    <dbReference type="NCBI Taxonomy" id="1041015"/>
    <lineage>
        <taxon>Eukaryota</taxon>
        <taxon>Metazoa</taxon>
        <taxon>Ecdysozoa</taxon>
        <taxon>Arthropoda</taxon>
        <taxon>Hexapoda</taxon>
        <taxon>Insecta</taxon>
        <taxon>Pterygota</taxon>
        <taxon>Neoptera</taxon>
        <taxon>Endopterygota</taxon>
        <taxon>Diptera</taxon>
        <taxon>Brachycera</taxon>
        <taxon>Muscomorpha</taxon>
        <taxon>Ephydroidea</taxon>
        <taxon>Drosophilidae</taxon>
        <taxon>Drosophila</taxon>
        <taxon>Sophophora</taxon>
    </lineage>
</organism>
<proteinExistence type="predicted"/>
<dbReference type="GeneID" id="108049772"/>
<protein>
    <submittedName>
        <fullName evidence="2">Uncharacterized protein</fullName>
    </submittedName>
</protein>
<dbReference type="RefSeq" id="XP_016986577.2">
    <property type="nucleotide sequence ID" value="XM_017131088.2"/>
</dbReference>
<evidence type="ECO:0000256" key="1">
    <source>
        <dbReference type="SAM" id="MobiDB-lite"/>
    </source>
</evidence>